<reference evidence="3" key="1">
    <citation type="submission" date="2020-09" db="EMBL/GenBank/DDBJ databases">
        <title>A novel bacterium of genus Neiella, isolated from South China Sea.</title>
        <authorList>
            <person name="Huang H."/>
            <person name="Mo K."/>
            <person name="Hu Y."/>
        </authorList>
    </citation>
    <scope>NUCLEOTIDE SEQUENCE</scope>
    <source>
        <strain evidence="3">HB171785</strain>
    </source>
</reference>
<dbReference type="SUPFAM" id="SSF48208">
    <property type="entry name" value="Six-hairpin glycosidases"/>
    <property type="match status" value="1"/>
</dbReference>
<evidence type="ECO:0000313" key="4">
    <source>
        <dbReference type="Proteomes" id="UP000638014"/>
    </source>
</evidence>
<evidence type="ECO:0000256" key="2">
    <source>
        <dbReference type="SAM" id="SignalP"/>
    </source>
</evidence>
<feature type="chain" id="PRO_5035148329" evidence="2">
    <location>
        <begin position="24"/>
        <end position="415"/>
    </location>
</feature>
<dbReference type="InterPro" id="IPR010905">
    <property type="entry name" value="Glyco_hydro_88"/>
</dbReference>
<name>A0A8J6UDW2_9GAMM</name>
<dbReference type="Proteomes" id="UP000638014">
    <property type="component" value="Unassembled WGS sequence"/>
</dbReference>
<gene>
    <name evidence="3" type="ORF">IC617_04410</name>
</gene>
<keyword evidence="2" id="KW-0732">Signal</keyword>
<evidence type="ECO:0000256" key="1">
    <source>
        <dbReference type="ARBA" id="ARBA00022801"/>
    </source>
</evidence>
<dbReference type="PANTHER" id="PTHR33886:SF8">
    <property type="entry name" value="UNSATURATED RHAMNOGALACTURONAN HYDROLASE (EUROFUNG)"/>
    <property type="match status" value="1"/>
</dbReference>
<dbReference type="RefSeq" id="WP_191143772.1">
    <property type="nucleotide sequence ID" value="NZ_JACXAF010000004.1"/>
</dbReference>
<dbReference type="PANTHER" id="PTHR33886">
    <property type="entry name" value="UNSATURATED RHAMNOGALACTURONAN HYDROLASE (EUROFUNG)"/>
    <property type="match status" value="1"/>
</dbReference>
<dbReference type="InterPro" id="IPR012341">
    <property type="entry name" value="6hp_glycosidase-like_sf"/>
</dbReference>
<accession>A0A8J6UDW2</accession>
<evidence type="ECO:0000313" key="3">
    <source>
        <dbReference type="EMBL" id="MBD1388664.1"/>
    </source>
</evidence>
<dbReference type="PROSITE" id="PS51257">
    <property type="entry name" value="PROKAR_LIPOPROTEIN"/>
    <property type="match status" value="1"/>
</dbReference>
<dbReference type="AlphaFoldDB" id="A0A8J6UDW2"/>
<protein>
    <submittedName>
        <fullName evidence="3">Glycoside hydrolase family 88 protein</fullName>
    </submittedName>
</protein>
<feature type="signal peptide" evidence="2">
    <location>
        <begin position="1"/>
        <end position="23"/>
    </location>
</feature>
<dbReference type="GO" id="GO:0005975">
    <property type="term" value="P:carbohydrate metabolic process"/>
    <property type="evidence" value="ECO:0007669"/>
    <property type="project" value="InterPro"/>
</dbReference>
<sequence>MRKTFTKCAALPLAIGLALTGCNKQVAEAPASQPVAESAPVEVVETAASNAESIRQSAYDIATRAGQWQIEQFGNLHYIPESHRAKSENPKFWIQAAFYIGLTKWTETVGNQDFLAYMDKMAKEQEYGLLTERPYHADDHTIAQTYVWLAEQTGNKEAYKPTQQHFDWILANKPNVGLEMLDSTASGHGEVHQEGNCQLRWCWADALYMAPRSWLMLSNATGDPKYFEYADSEFWAAADYLFSDEYGLFFRDSRYFDMKSDNGEPVFWGRGNGWVFAAIPLIIDELPEGHPSRDRYIELYKKNAAGLLKLQTAEGYWPASLMDPEKVKTPEVSGTGFITYGLAWGVNNGILTDDHAKEVVEKGWAALERAVEPSGRVNWVQHVGKSPDPVKKTDSQLYGVGAVLLAASEMYKWDK</sequence>
<dbReference type="EMBL" id="JACXAF010000004">
    <property type="protein sequence ID" value="MBD1388664.1"/>
    <property type="molecule type" value="Genomic_DNA"/>
</dbReference>
<dbReference type="InterPro" id="IPR008928">
    <property type="entry name" value="6-hairpin_glycosidase_sf"/>
</dbReference>
<keyword evidence="4" id="KW-1185">Reference proteome</keyword>
<dbReference type="GO" id="GO:0016787">
    <property type="term" value="F:hydrolase activity"/>
    <property type="evidence" value="ECO:0007669"/>
    <property type="project" value="UniProtKB-KW"/>
</dbReference>
<organism evidence="3 4">
    <name type="scientific">Neiella litorisoli</name>
    <dbReference type="NCBI Taxonomy" id="2771431"/>
    <lineage>
        <taxon>Bacteria</taxon>
        <taxon>Pseudomonadati</taxon>
        <taxon>Pseudomonadota</taxon>
        <taxon>Gammaproteobacteria</taxon>
        <taxon>Alteromonadales</taxon>
        <taxon>Echinimonadaceae</taxon>
        <taxon>Neiella</taxon>
    </lineage>
</organism>
<comment type="caution">
    <text evidence="3">The sequence shown here is derived from an EMBL/GenBank/DDBJ whole genome shotgun (WGS) entry which is preliminary data.</text>
</comment>
<keyword evidence="1 3" id="KW-0378">Hydrolase</keyword>
<dbReference type="Pfam" id="PF07470">
    <property type="entry name" value="Glyco_hydro_88"/>
    <property type="match status" value="1"/>
</dbReference>
<dbReference type="InterPro" id="IPR052043">
    <property type="entry name" value="PolySaccharide_Degr_Enz"/>
</dbReference>
<dbReference type="Gene3D" id="1.50.10.10">
    <property type="match status" value="1"/>
</dbReference>
<proteinExistence type="predicted"/>